<keyword evidence="5 8" id="KW-0812">Transmembrane</keyword>
<evidence type="ECO:0000256" key="3">
    <source>
        <dbReference type="ARBA" id="ARBA00022448"/>
    </source>
</evidence>
<protein>
    <recommendedName>
        <fullName evidence="8">Probable membrane transporter protein</fullName>
    </recommendedName>
</protein>
<dbReference type="OrthoDB" id="9807082at2"/>
<dbReference type="GO" id="GO:0005886">
    <property type="term" value="C:plasma membrane"/>
    <property type="evidence" value="ECO:0007669"/>
    <property type="project" value="UniProtKB-SubCell"/>
</dbReference>
<name>A0A2S5TF84_9GAMM</name>
<feature type="transmembrane region" description="Helical" evidence="8">
    <location>
        <begin position="56"/>
        <end position="75"/>
    </location>
</feature>
<feature type="transmembrane region" description="Helical" evidence="8">
    <location>
        <begin position="146"/>
        <end position="176"/>
    </location>
</feature>
<dbReference type="Proteomes" id="UP000238220">
    <property type="component" value="Unassembled WGS sequence"/>
</dbReference>
<feature type="transmembrane region" description="Helical" evidence="8">
    <location>
        <begin position="87"/>
        <end position="109"/>
    </location>
</feature>
<evidence type="ECO:0000313" key="9">
    <source>
        <dbReference type="EMBL" id="PPE73650.1"/>
    </source>
</evidence>
<evidence type="ECO:0000313" key="10">
    <source>
        <dbReference type="Proteomes" id="UP000238220"/>
    </source>
</evidence>
<evidence type="ECO:0000256" key="6">
    <source>
        <dbReference type="ARBA" id="ARBA00022989"/>
    </source>
</evidence>
<feature type="transmembrane region" description="Helical" evidence="8">
    <location>
        <begin position="241"/>
        <end position="260"/>
    </location>
</feature>
<gene>
    <name evidence="9" type="ORF">C3942_12715</name>
</gene>
<feature type="transmembrane region" description="Helical" evidence="8">
    <location>
        <begin position="188"/>
        <end position="206"/>
    </location>
</feature>
<evidence type="ECO:0000256" key="5">
    <source>
        <dbReference type="ARBA" id="ARBA00022692"/>
    </source>
</evidence>
<reference evidence="9 10" key="1">
    <citation type="submission" date="2018-02" db="EMBL/GenBank/DDBJ databases">
        <title>Genome sequencing of Solimonas sp. HR-BB.</title>
        <authorList>
            <person name="Lee Y."/>
            <person name="Jeon C.O."/>
        </authorList>
    </citation>
    <scope>NUCLEOTIDE SEQUENCE [LARGE SCALE GENOMIC DNA]</scope>
    <source>
        <strain evidence="9 10">HR-BB</strain>
    </source>
</reference>
<keyword evidence="3" id="KW-0813">Transport</keyword>
<evidence type="ECO:0000256" key="2">
    <source>
        <dbReference type="ARBA" id="ARBA00009142"/>
    </source>
</evidence>
<evidence type="ECO:0000256" key="8">
    <source>
        <dbReference type="RuleBase" id="RU363041"/>
    </source>
</evidence>
<dbReference type="InterPro" id="IPR002781">
    <property type="entry name" value="TM_pro_TauE-like"/>
</dbReference>
<feature type="transmembrane region" description="Helical" evidence="8">
    <location>
        <begin position="114"/>
        <end position="134"/>
    </location>
</feature>
<feature type="transmembrane region" description="Helical" evidence="8">
    <location>
        <begin position="212"/>
        <end position="229"/>
    </location>
</feature>
<sequence length="266" mass="26411">MASIAGANRPGQAPVTLPEAALLAGAAFLAGGLNALAGGGSFLTLPALMAAGVPPVAANATGTAALLPGYLSAAWASRRDLQAPAGLGLPSLLGLALLGGSAGAALLLLTPDRLFAGVAPLLLLAATLLFALQPGLQRAPAAVPQAIAAAVILAVCVYGGYFNGGLGILLLAALSLLGLRELHRANALKNLVSGVLTAIAVVLYAAGEALRWGPALWMMLFATAGGYAGARWASRIPPARLRAFIVLTGLVMAALIALRLRQAVAA</sequence>
<dbReference type="AlphaFoldDB" id="A0A2S5TF84"/>
<keyword evidence="6 8" id="KW-1133">Transmembrane helix</keyword>
<comment type="subcellular location">
    <subcellularLocation>
        <location evidence="1 8">Cell membrane</location>
        <topology evidence="1 8">Multi-pass membrane protein</topology>
    </subcellularLocation>
</comment>
<comment type="similarity">
    <text evidence="2 8">Belongs to the 4-toluene sulfonate uptake permease (TSUP) (TC 2.A.102) family.</text>
</comment>
<dbReference type="EMBL" id="PSNW01000006">
    <property type="protein sequence ID" value="PPE73650.1"/>
    <property type="molecule type" value="Genomic_DNA"/>
</dbReference>
<evidence type="ECO:0000256" key="1">
    <source>
        <dbReference type="ARBA" id="ARBA00004651"/>
    </source>
</evidence>
<proteinExistence type="inferred from homology"/>
<dbReference type="Pfam" id="PF01925">
    <property type="entry name" value="TauE"/>
    <property type="match status" value="1"/>
</dbReference>
<dbReference type="PANTHER" id="PTHR30269">
    <property type="entry name" value="TRANSMEMBRANE PROTEIN YFCA"/>
    <property type="match status" value="1"/>
</dbReference>
<keyword evidence="4 8" id="KW-1003">Cell membrane</keyword>
<dbReference type="InterPro" id="IPR052017">
    <property type="entry name" value="TSUP"/>
</dbReference>
<evidence type="ECO:0000256" key="4">
    <source>
        <dbReference type="ARBA" id="ARBA00022475"/>
    </source>
</evidence>
<organism evidence="9 10">
    <name type="scientific">Solimonas fluminis</name>
    <dbReference type="NCBI Taxonomy" id="2086571"/>
    <lineage>
        <taxon>Bacteria</taxon>
        <taxon>Pseudomonadati</taxon>
        <taxon>Pseudomonadota</taxon>
        <taxon>Gammaproteobacteria</taxon>
        <taxon>Nevskiales</taxon>
        <taxon>Nevskiaceae</taxon>
        <taxon>Solimonas</taxon>
    </lineage>
</organism>
<accession>A0A2S5TF84</accession>
<evidence type="ECO:0000256" key="7">
    <source>
        <dbReference type="ARBA" id="ARBA00023136"/>
    </source>
</evidence>
<comment type="caution">
    <text evidence="9">The sequence shown here is derived from an EMBL/GenBank/DDBJ whole genome shotgun (WGS) entry which is preliminary data.</text>
</comment>
<keyword evidence="7 8" id="KW-0472">Membrane</keyword>
<dbReference type="PANTHER" id="PTHR30269:SF0">
    <property type="entry name" value="MEMBRANE TRANSPORTER PROTEIN YFCA-RELATED"/>
    <property type="match status" value="1"/>
</dbReference>
<feature type="transmembrane region" description="Helical" evidence="8">
    <location>
        <begin position="20"/>
        <end position="44"/>
    </location>
</feature>
<keyword evidence="10" id="KW-1185">Reference proteome</keyword>